<proteinExistence type="predicted"/>
<accession>A0A6J4UCZ9</accession>
<name>A0A6J4UCZ9_9BACT</name>
<reference evidence="1" key="1">
    <citation type="submission" date="2020-02" db="EMBL/GenBank/DDBJ databases">
        <authorList>
            <person name="Meier V. D."/>
        </authorList>
    </citation>
    <scope>NUCLEOTIDE SEQUENCE</scope>
    <source>
        <strain evidence="1">AVDCRST_MAG49</strain>
    </source>
</reference>
<protein>
    <submittedName>
        <fullName evidence="1">Uncharacterized protein</fullName>
    </submittedName>
</protein>
<evidence type="ECO:0000313" key="1">
    <source>
        <dbReference type="EMBL" id="CAA9546591.1"/>
    </source>
</evidence>
<dbReference type="EMBL" id="CADCWG010000086">
    <property type="protein sequence ID" value="CAA9546591.1"/>
    <property type="molecule type" value="Genomic_DNA"/>
</dbReference>
<dbReference type="AlphaFoldDB" id="A0A6J4UCZ9"/>
<organism evidence="1">
    <name type="scientific">uncultured Thermomicrobiales bacterium</name>
    <dbReference type="NCBI Taxonomy" id="1645740"/>
    <lineage>
        <taxon>Bacteria</taxon>
        <taxon>Pseudomonadati</taxon>
        <taxon>Thermomicrobiota</taxon>
        <taxon>Thermomicrobia</taxon>
        <taxon>Thermomicrobiales</taxon>
        <taxon>environmental samples</taxon>
    </lineage>
</organism>
<sequence>MVAKLERRGEQLQLVCESATTEIASLAAPPRPRRVIHVRVPRSADAWADIRTMQRLDEILRHHEGDDDVVLHVPVGTETVSLRSRTRRIEWGDAARAELEALLGAGAAMLEDPGVAVGEPPHLLLAS</sequence>
<gene>
    <name evidence="1" type="ORF">AVDCRST_MAG49-1416</name>
</gene>